<dbReference type="AlphaFoldDB" id="A0AA38RKQ0"/>
<organism evidence="8 9">
    <name type="scientific">Pleurostoma richardsiae</name>
    <dbReference type="NCBI Taxonomy" id="41990"/>
    <lineage>
        <taxon>Eukaryota</taxon>
        <taxon>Fungi</taxon>
        <taxon>Dikarya</taxon>
        <taxon>Ascomycota</taxon>
        <taxon>Pezizomycotina</taxon>
        <taxon>Sordariomycetes</taxon>
        <taxon>Sordariomycetidae</taxon>
        <taxon>Calosphaeriales</taxon>
        <taxon>Pleurostomataceae</taxon>
        <taxon>Pleurostoma</taxon>
    </lineage>
</organism>
<comment type="caution">
    <text evidence="8">The sequence shown here is derived from an EMBL/GenBank/DDBJ whole genome shotgun (WGS) entry which is preliminary data.</text>
</comment>
<proteinExistence type="inferred from homology"/>
<dbReference type="InterPro" id="IPR002528">
    <property type="entry name" value="MATE_fam"/>
</dbReference>
<feature type="transmembrane region" description="Helical" evidence="7">
    <location>
        <begin position="389"/>
        <end position="414"/>
    </location>
</feature>
<feature type="transmembrane region" description="Helical" evidence="7">
    <location>
        <begin position="587"/>
        <end position="608"/>
    </location>
</feature>
<dbReference type="Pfam" id="PF01554">
    <property type="entry name" value="MatE"/>
    <property type="match status" value="2"/>
</dbReference>
<feature type="transmembrane region" description="Helical" evidence="7">
    <location>
        <begin position="614"/>
        <end position="634"/>
    </location>
</feature>
<feature type="transmembrane region" description="Helical" evidence="7">
    <location>
        <begin position="297"/>
        <end position="323"/>
    </location>
</feature>
<gene>
    <name evidence="8" type="ORF">NKR23_g8274</name>
</gene>
<feature type="region of interest" description="Disordered" evidence="6">
    <location>
        <begin position="42"/>
        <end position="80"/>
    </location>
</feature>
<accession>A0AA38RKQ0</accession>
<feature type="transmembrane region" description="Helical" evidence="7">
    <location>
        <begin position="548"/>
        <end position="575"/>
    </location>
</feature>
<dbReference type="GO" id="GO:0015297">
    <property type="term" value="F:antiporter activity"/>
    <property type="evidence" value="ECO:0007669"/>
    <property type="project" value="InterPro"/>
</dbReference>
<dbReference type="CDD" id="cd13132">
    <property type="entry name" value="MATE_eukaryotic"/>
    <property type="match status" value="1"/>
</dbReference>
<protein>
    <submittedName>
        <fullName evidence="8">Multidrug and toxin extrusion protein 1</fullName>
    </submittedName>
</protein>
<dbReference type="GO" id="GO:1990961">
    <property type="term" value="P:xenobiotic detoxification by transmembrane export across the plasma membrane"/>
    <property type="evidence" value="ECO:0007669"/>
    <property type="project" value="InterPro"/>
</dbReference>
<keyword evidence="4 7" id="KW-1133">Transmembrane helix</keyword>
<comment type="subcellular location">
    <subcellularLocation>
        <location evidence="1">Membrane</location>
        <topology evidence="1">Multi-pass membrane protein</topology>
    </subcellularLocation>
</comment>
<feature type="transmembrane region" description="Helical" evidence="7">
    <location>
        <begin position="515"/>
        <end position="536"/>
    </location>
</feature>
<dbReference type="InterPro" id="IPR045069">
    <property type="entry name" value="MATE_euk"/>
</dbReference>
<dbReference type="PANTHER" id="PTHR11206">
    <property type="entry name" value="MULTIDRUG RESISTANCE PROTEIN"/>
    <property type="match status" value="1"/>
</dbReference>
<keyword evidence="5 7" id="KW-0472">Membrane</keyword>
<evidence type="ECO:0000256" key="1">
    <source>
        <dbReference type="ARBA" id="ARBA00004141"/>
    </source>
</evidence>
<dbReference type="GO" id="GO:0016020">
    <property type="term" value="C:membrane"/>
    <property type="evidence" value="ECO:0007669"/>
    <property type="project" value="UniProtKB-SubCell"/>
</dbReference>
<dbReference type="NCBIfam" id="TIGR00797">
    <property type="entry name" value="matE"/>
    <property type="match status" value="1"/>
</dbReference>
<keyword evidence="9" id="KW-1185">Reference proteome</keyword>
<feature type="transmembrane region" description="Helical" evidence="7">
    <location>
        <begin position="329"/>
        <end position="349"/>
    </location>
</feature>
<evidence type="ECO:0000256" key="2">
    <source>
        <dbReference type="ARBA" id="ARBA00010199"/>
    </source>
</evidence>
<feature type="compositionally biased region" description="Acidic residues" evidence="6">
    <location>
        <begin position="45"/>
        <end position="54"/>
    </location>
</feature>
<dbReference type="GO" id="GO:0042910">
    <property type="term" value="F:xenobiotic transmembrane transporter activity"/>
    <property type="evidence" value="ECO:0007669"/>
    <property type="project" value="InterPro"/>
</dbReference>
<name>A0AA38RKQ0_9PEZI</name>
<feature type="transmembrane region" description="Helical" evidence="7">
    <location>
        <begin position="361"/>
        <end position="383"/>
    </location>
</feature>
<evidence type="ECO:0000313" key="9">
    <source>
        <dbReference type="Proteomes" id="UP001174694"/>
    </source>
</evidence>
<evidence type="ECO:0000256" key="7">
    <source>
        <dbReference type="SAM" id="Phobius"/>
    </source>
</evidence>
<keyword evidence="3 7" id="KW-0812">Transmembrane</keyword>
<dbReference type="EMBL" id="JANBVO010000028">
    <property type="protein sequence ID" value="KAJ9138864.1"/>
    <property type="molecule type" value="Genomic_DNA"/>
</dbReference>
<evidence type="ECO:0000256" key="3">
    <source>
        <dbReference type="ARBA" id="ARBA00022692"/>
    </source>
</evidence>
<reference evidence="8" key="1">
    <citation type="submission" date="2022-07" db="EMBL/GenBank/DDBJ databases">
        <title>Fungi with potential for degradation of polypropylene.</title>
        <authorList>
            <person name="Gostincar C."/>
        </authorList>
    </citation>
    <scope>NUCLEOTIDE SEQUENCE</scope>
    <source>
        <strain evidence="8">EXF-13308</strain>
    </source>
</reference>
<sequence length="653" mass="71160">MSSSRPIPHKSGPPSLGHDLASSFVGSFLSASPIAQESIARDLAECFDDDESPVDSEAIEHDSQSDWDEGPHPGPAMYRRPSVGIAFGATRPAIGLLASPNPFEEPVLTKVEKKQSRNAEASLLRDNHILPPKHPLPPKVSAFRRLYKKLFSTKVRLPPAPGEPSVPSEASPLLGEVQENGQAPAAAEHGNLGEQWEAAVAAGKIKTTWRREAMTIAIYSRSLVVTFILQYSINIASIFAVGHIGKLELGAVSLASMSANIICYAPIQGLATSLDTLCAQAYGSGHKHLVGLQVQRMICFLMLYFIAIVILFLNAESILALMIPERRSAELAGTYLRVILFGVPAYIFFESGKRFVQAQGLFQATTWVLVIAAPLNIVFNYSLVWHFGLGFIGAPIAVVLTQNLLPILLLLYVWKIDGKQCWGGWSKRALTNWWPMIRLSLPGMLMVEAEWFAFEILTLVSGQFGTAHLAAQSILVTVTNTTFQIAFPLSIAGSTRLANLIGAKLVDAAQTSAKVTFVAGIIVGFFNVAILFIFRYQLPVLFTKDQEVISLVAQTMPVCAIMQLFDGMAAVAHGLLRGVGKQEFGGYANLITYYTVALPISFATAFGLGWKISGLWFGVTIGLFIVGVAEYTYLYRIDWEVAVKEAEGRNERQ</sequence>
<comment type="similarity">
    <text evidence="2">Belongs to the multi antimicrobial extrusion (MATE) (TC 2.A.66.1) family.</text>
</comment>
<evidence type="ECO:0000256" key="5">
    <source>
        <dbReference type="ARBA" id="ARBA00023136"/>
    </source>
</evidence>
<evidence type="ECO:0000313" key="8">
    <source>
        <dbReference type="EMBL" id="KAJ9138864.1"/>
    </source>
</evidence>
<evidence type="ECO:0000256" key="6">
    <source>
        <dbReference type="SAM" id="MobiDB-lite"/>
    </source>
</evidence>
<evidence type="ECO:0000256" key="4">
    <source>
        <dbReference type="ARBA" id="ARBA00022989"/>
    </source>
</evidence>
<dbReference type="Proteomes" id="UP001174694">
    <property type="component" value="Unassembled WGS sequence"/>
</dbReference>